<keyword evidence="5" id="KW-1185">Reference proteome</keyword>
<dbReference type="InterPro" id="IPR046365">
    <property type="entry name" value="FAM124_dom"/>
</dbReference>
<dbReference type="PANTHER" id="PTHR14715">
    <property type="entry name" value="FAM124 DOMAIN-CONTAINING PROTEIN-RELATED"/>
    <property type="match status" value="1"/>
</dbReference>
<feature type="domain" description="FAM124" evidence="3">
    <location>
        <begin position="64"/>
        <end position="135"/>
    </location>
</feature>
<feature type="domain" description="FAM124" evidence="3">
    <location>
        <begin position="164"/>
        <end position="359"/>
    </location>
</feature>
<sequence length="556" mass="62558">MEFIQYNISFSQWKNIRYNESCDQRPTSQKKKSKNSDTSERPLRASSSTDSEDFSSSAENARRVTLHVITDPGQSEKINSSFQDLIRRLNLTFDVICVSERFKPINHKDSKNNSSSPDVPAIAVVLFFNDGFNIEKQNDTVESETSQTAGDKKEPIDTISRINNMNEVRNIFRQKPWRFHHKVAVSGKLISCDSNEQDYYEYNYHDAFMTSQTLNTGRRTPFGDTKPLETLSCSKAAFPLWGVRKVHYGKQILRFTIFVSQENWDDQINLYKLILRADETWVRDDFCYFLTYSNTRSVIQIGLKKLPPGLKPEPLTSTILQFKIKNVGQLVPLLPYACDPISELRWRTRDHDSNLILLQIYRTQGVSAGSSFMERVFTDQESSDSPGKTPKTIASAVDVIPRSKKNGRSTPSSSVSSTKSSSHDGEKGGLGARGLGKETSALGDSFLCPSLPEKMPLLKTVTCIPTKYFLNTSSCSSVSSIDSSEHVSSLTSSSRSPERHSSVSSIPSSTPRIINERHPKVIRSGRLSVTNNPRNLPDNFESFHSTSSPKEGEYYV</sequence>
<comment type="caution">
    <text evidence="4">The sequence shown here is derived from an EMBL/GenBank/DDBJ whole genome shotgun (WGS) entry which is preliminary data.</text>
</comment>
<feature type="region of interest" description="Disordered" evidence="2">
    <location>
        <begin position="21"/>
        <end position="58"/>
    </location>
</feature>
<feature type="compositionally biased region" description="Basic and acidic residues" evidence="2">
    <location>
        <begin position="34"/>
        <end position="43"/>
    </location>
</feature>
<protein>
    <recommendedName>
        <fullName evidence="3">FAM124 domain-containing protein</fullName>
    </recommendedName>
</protein>
<accession>A0ABP0H4A8</accession>
<dbReference type="PANTHER" id="PTHR14715:SF6">
    <property type="entry name" value="FAM124 DOMAIN-CONTAINING PROTEIN"/>
    <property type="match status" value="1"/>
</dbReference>
<comment type="similarity">
    <text evidence="1">Belongs to the FAM124 family.</text>
</comment>
<name>A0ABP0H4A8_CLALP</name>
<evidence type="ECO:0000313" key="5">
    <source>
        <dbReference type="Proteomes" id="UP001642483"/>
    </source>
</evidence>
<dbReference type="InterPro" id="IPR029380">
    <property type="entry name" value="FAM124"/>
</dbReference>
<feature type="compositionally biased region" description="Low complexity" evidence="2">
    <location>
        <begin position="502"/>
        <end position="513"/>
    </location>
</feature>
<proteinExistence type="inferred from homology"/>
<evidence type="ECO:0000256" key="1">
    <source>
        <dbReference type="ARBA" id="ARBA00006440"/>
    </source>
</evidence>
<dbReference type="Pfam" id="PF15067">
    <property type="entry name" value="FAM124"/>
    <property type="match status" value="2"/>
</dbReference>
<feature type="region of interest" description="Disordered" evidence="2">
    <location>
        <begin position="488"/>
        <end position="556"/>
    </location>
</feature>
<feature type="region of interest" description="Disordered" evidence="2">
    <location>
        <begin position="378"/>
        <end position="435"/>
    </location>
</feature>
<feature type="compositionally biased region" description="Low complexity" evidence="2">
    <location>
        <begin position="409"/>
        <end position="420"/>
    </location>
</feature>
<evidence type="ECO:0000259" key="3">
    <source>
        <dbReference type="Pfam" id="PF15067"/>
    </source>
</evidence>
<dbReference type="Proteomes" id="UP001642483">
    <property type="component" value="Unassembled WGS sequence"/>
</dbReference>
<gene>
    <name evidence="4" type="ORF">CVLEPA_LOCUS31820</name>
</gene>
<dbReference type="EMBL" id="CAWYQH010000174">
    <property type="protein sequence ID" value="CAK8698383.1"/>
    <property type="molecule type" value="Genomic_DNA"/>
</dbReference>
<organism evidence="4 5">
    <name type="scientific">Clavelina lepadiformis</name>
    <name type="common">Light-bulb sea squirt</name>
    <name type="synonym">Ascidia lepadiformis</name>
    <dbReference type="NCBI Taxonomy" id="159417"/>
    <lineage>
        <taxon>Eukaryota</taxon>
        <taxon>Metazoa</taxon>
        <taxon>Chordata</taxon>
        <taxon>Tunicata</taxon>
        <taxon>Ascidiacea</taxon>
        <taxon>Aplousobranchia</taxon>
        <taxon>Clavelinidae</taxon>
        <taxon>Clavelina</taxon>
    </lineage>
</organism>
<evidence type="ECO:0000256" key="2">
    <source>
        <dbReference type="SAM" id="MobiDB-lite"/>
    </source>
</evidence>
<feature type="compositionally biased region" description="Low complexity" evidence="2">
    <location>
        <begin position="45"/>
        <end position="58"/>
    </location>
</feature>
<reference evidence="4 5" key="1">
    <citation type="submission" date="2024-02" db="EMBL/GenBank/DDBJ databases">
        <authorList>
            <person name="Daric V."/>
            <person name="Darras S."/>
        </authorList>
    </citation>
    <scope>NUCLEOTIDE SEQUENCE [LARGE SCALE GENOMIC DNA]</scope>
</reference>
<evidence type="ECO:0000313" key="4">
    <source>
        <dbReference type="EMBL" id="CAK8698383.1"/>
    </source>
</evidence>